<dbReference type="Proteomes" id="UP000177165">
    <property type="component" value="Unassembled WGS sequence"/>
</dbReference>
<dbReference type="GO" id="GO:0003676">
    <property type="term" value="F:nucleic acid binding"/>
    <property type="evidence" value="ECO:0007669"/>
    <property type="project" value="InterPro"/>
</dbReference>
<dbReference type="InterPro" id="IPR001667">
    <property type="entry name" value="DDH_dom"/>
</dbReference>
<evidence type="ECO:0000259" key="2">
    <source>
        <dbReference type="Pfam" id="PF02272"/>
    </source>
</evidence>
<evidence type="ECO:0000313" key="4">
    <source>
        <dbReference type="Proteomes" id="UP000177165"/>
    </source>
</evidence>
<reference evidence="3 4" key="1">
    <citation type="journal article" date="2016" name="Nat. Commun.">
        <title>Thousands of microbial genomes shed light on interconnected biogeochemical processes in an aquifer system.</title>
        <authorList>
            <person name="Anantharaman K."/>
            <person name="Brown C.T."/>
            <person name="Hug L.A."/>
            <person name="Sharon I."/>
            <person name="Castelle C.J."/>
            <person name="Probst A.J."/>
            <person name="Thomas B.C."/>
            <person name="Singh A."/>
            <person name="Wilkins M.J."/>
            <person name="Karaoz U."/>
            <person name="Brodie E.L."/>
            <person name="Williams K.H."/>
            <person name="Hubbard S.S."/>
            <person name="Banfield J.F."/>
        </authorList>
    </citation>
    <scope>NUCLEOTIDE SEQUENCE [LARGE SCALE GENOMIC DNA]</scope>
</reference>
<evidence type="ECO:0008006" key="5">
    <source>
        <dbReference type="Google" id="ProtNLM"/>
    </source>
</evidence>
<dbReference type="InterPro" id="IPR051319">
    <property type="entry name" value="Oligoribo/pAp-PDE_c-di-AMP_PDE"/>
</dbReference>
<sequence>MNFAVAHRALMQASSVLLVSHQNPDGDTLGSALAMAQFLIQQGKKCTHYCATPLAQSFAFLPGYQRVTMDRDRIAVQHYDVMIVFDAGDLTYAGVQKLLLLFTHKPYLINIDHHATNTLFGDLNLVDVSASSTAEIVYALLMSFKVTLTSDIATNLLMGIMTDTGHFSNLATTSRSLHIAAKLLNLGAHYKAIYVYLHAKSLQLLRLWGKILSRLQKNSEWNVVYTFLTHEDLEALEIEENEALKITNFLNIITNVRAVLFLYERSDGMIKGSFRTTHPLIDVAKIAKLLGGGGHTKAAGFLLPGKIQITDGSWQIV</sequence>
<evidence type="ECO:0000259" key="1">
    <source>
        <dbReference type="Pfam" id="PF01368"/>
    </source>
</evidence>
<dbReference type="SUPFAM" id="SSF64182">
    <property type="entry name" value="DHH phosphoesterases"/>
    <property type="match status" value="1"/>
</dbReference>
<dbReference type="AlphaFoldDB" id="A0A1G2AVS4"/>
<feature type="domain" description="DHHA1" evidence="2">
    <location>
        <begin position="238"/>
        <end position="308"/>
    </location>
</feature>
<comment type="caution">
    <text evidence="3">The sequence shown here is derived from an EMBL/GenBank/DDBJ whole genome shotgun (WGS) entry which is preliminary data.</text>
</comment>
<name>A0A1G2AVS4_9BACT</name>
<dbReference type="Gene3D" id="3.90.1640.10">
    <property type="entry name" value="inorganic pyrophosphatase (n-terminal core)"/>
    <property type="match status" value="1"/>
</dbReference>
<feature type="domain" description="DDH" evidence="1">
    <location>
        <begin position="16"/>
        <end position="160"/>
    </location>
</feature>
<accession>A0A1G2AVS4</accession>
<dbReference type="Gene3D" id="3.10.310.30">
    <property type="match status" value="1"/>
</dbReference>
<dbReference type="EMBL" id="MHKB01000002">
    <property type="protein sequence ID" value="OGY80057.1"/>
    <property type="molecule type" value="Genomic_DNA"/>
</dbReference>
<evidence type="ECO:0000313" key="3">
    <source>
        <dbReference type="EMBL" id="OGY80057.1"/>
    </source>
</evidence>
<dbReference type="PANTHER" id="PTHR47618:SF1">
    <property type="entry name" value="BIFUNCTIONAL OLIGORIBONUCLEASE AND PAP PHOSPHATASE NRNA"/>
    <property type="match status" value="1"/>
</dbReference>
<protein>
    <recommendedName>
        <fullName evidence="5">DDH domain-containing protein</fullName>
    </recommendedName>
</protein>
<dbReference type="STRING" id="1798540.A3B74_05410"/>
<organism evidence="3 4">
    <name type="scientific">Candidatus Kerfeldbacteria bacterium RIFCSPHIGHO2_02_FULL_42_14</name>
    <dbReference type="NCBI Taxonomy" id="1798540"/>
    <lineage>
        <taxon>Bacteria</taxon>
        <taxon>Candidatus Kerfeldiibacteriota</taxon>
    </lineage>
</organism>
<dbReference type="Pfam" id="PF01368">
    <property type="entry name" value="DHH"/>
    <property type="match status" value="1"/>
</dbReference>
<gene>
    <name evidence="3" type="ORF">A3B74_05410</name>
</gene>
<dbReference type="PANTHER" id="PTHR47618">
    <property type="entry name" value="BIFUNCTIONAL OLIGORIBONUCLEASE AND PAP PHOSPHATASE NRNA"/>
    <property type="match status" value="1"/>
</dbReference>
<proteinExistence type="predicted"/>
<dbReference type="InterPro" id="IPR003156">
    <property type="entry name" value="DHHA1_dom"/>
</dbReference>
<dbReference type="InterPro" id="IPR038763">
    <property type="entry name" value="DHH_sf"/>
</dbReference>
<dbReference type="Pfam" id="PF02272">
    <property type="entry name" value="DHHA1"/>
    <property type="match status" value="1"/>
</dbReference>